<sequence>MTLTPSHIEFENFCNQLIGFTITKVEYSEIDYEPTRAIPYYPTQFQNLHSVDFSIFLHTDKNNLIEIYWDGQFFEYGIGVKLDEKSDFSGFITWDVSESELWKKFIGTTITDIKISWVRVNSNEQKSGKKESFIYPQDISLMFTNHKKVFISAAGFLEEGDSEVYGMLDNLSVTDNEYLARQVKMIT</sequence>
<gene>
    <name evidence="1" type="ORF">GD597_09075</name>
</gene>
<dbReference type="AlphaFoldDB" id="A0A8J8JUJ1"/>
<proteinExistence type="predicted"/>
<dbReference type="EMBL" id="WHPF01000006">
    <property type="protein sequence ID" value="NNV55609.1"/>
    <property type="molecule type" value="Genomic_DNA"/>
</dbReference>
<protein>
    <submittedName>
        <fullName evidence="1">Uncharacterized protein</fullName>
    </submittedName>
</protein>
<keyword evidence="2" id="KW-1185">Reference proteome</keyword>
<evidence type="ECO:0000313" key="2">
    <source>
        <dbReference type="Proteomes" id="UP000598971"/>
    </source>
</evidence>
<name>A0A8J8JUJ1_9BACT</name>
<accession>A0A8J8JUJ1</accession>
<dbReference type="Proteomes" id="UP000598971">
    <property type="component" value="Unassembled WGS sequence"/>
</dbReference>
<evidence type="ECO:0000313" key="1">
    <source>
        <dbReference type="EMBL" id="NNV55609.1"/>
    </source>
</evidence>
<organism evidence="1 2">
    <name type="scientific">Limnovirga soli</name>
    <dbReference type="NCBI Taxonomy" id="2656915"/>
    <lineage>
        <taxon>Bacteria</taxon>
        <taxon>Pseudomonadati</taxon>
        <taxon>Bacteroidota</taxon>
        <taxon>Chitinophagia</taxon>
        <taxon>Chitinophagales</taxon>
        <taxon>Chitinophagaceae</taxon>
        <taxon>Limnovirga</taxon>
    </lineage>
</organism>
<comment type="caution">
    <text evidence="1">The sequence shown here is derived from an EMBL/GenBank/DDBJ whole genome shotgun (WGS) entry which is preliminary data.</text>
</comment>
<reference evidence="1" key="1">
    <citation type="submission" date="2019-10" db="EMBL/GenBank/DDBJ databases">
        <title>Draft genome sequence of Panacibacter sp. KCS-6.</title>
        <authorList>
            <person name="Yim K.J."/>
        </authorList>
    </citation>
    <scope>NUCLEOTIDE SEQUENCE</scope>
    <source>
        <strain evidence="1">KCS-6</strain>
    </source>
</reference>
<dbReference type="RefSeq" id="WP_171607546.1">
    <property type="nucleotide sequence ID" value="NZ_WHPF01000006.1"/>
</dbReference>